<keyword evidence="1" id="KW-0479">Metal-binding</keyword>
<protein>
    <recommendedName>
        <fullName evidence="2">C2H2-type domain-containing protein</fullName>
    </recommendedName>
</protein>
<keyword evidence="4" id="KW-1185">Reference proteome</keyword>
<keyword evidence="1" id="KW-0862">Zinc</keyword>
<reference evidence="3 4" key="1">
    <citation type="submission" date="2015-07" db="EMBL/GenBank/DDBJ databases">
        <title>The genome of Habropoda laboriosa.</title>
        <authorList>
            <person name="Pan H."/>
            <person name="Kapheim K."/>
        </authorList>
    </citation>
    <scope>NUCLEOTIDE SEQUENCE [LARGE SCALE GENOMIC DNA]</scope>
    <source>
        <strain evidence="3">0110345459</strain>
    </source>
</reference>
<keyword evidence="1" id="KW-0863">Zinc-finger</keyword>
<accession>A0A0L7R3W3</accession>
<dbReference type="InterPro" id="IPR036236">
    <property type="entry name" value="Znf_C2H2_sf"/>
</dbReference>
<dbReference type="InterPro" id="IPR013087">
    <property type="entry name" value="Znf_C2H2_type"/>
</dbReference>
<dbReference type="AlphaFoldDB" id="A0A0L7R3W3"/>
<evidence type="ECO:0000256" key="1">
    <source>
        <dbReference type="PROSITE-ProRule" id="PRU00042"/>
    </source>
</evidence>
<evidence type="ECO:0000313" key="3">
    <source>
        <dbReference type="EMBL" id="KOC65519.1"/>
    </source>
</evidence>
<proteinExistence type="predicted"/>
<dbReference type="GO" id="GO:0008270">
    <property type="term" value="F:zinc ion binding"/>
    <property type="evidence" value="ECO:0007669"/>
    <property type="project" value="UniProtKB-KW"/>
</dbReference>
<sequence>MKTSQKVYTCSSCKYQSTRLFNVERHMWRIHTNEKRHTCCGKKFVTKGDYYVHCEQKHPKRRVNAIMSRTKYKITRDTTIIHQSKHKSKLRKFTSETKKSYRMKLRSKFLHKSVRMRNYQEQSESNTSMECSVTYSEIDVEDIPLIRFLTDRRLKSYWSRLFSSKLVNKTNDKSMLEEESNPSVKIAISSERRNIDEAASEGGLENDLKKVSTSLTSSVSSSFSVELPAKKLILRRFRTSVTHEYTQQCNNNSNQGNLEQKQLEEIVSETVQSRTTKNYKRAACKAEKENMSTYAFSLEQQLNIKLDRGIATPLVTQMQRDFLASIDFENYKIF</sequence>
<evidence type="ECO:0000259" key="2">
    <source>
        <dbReference type="PROSITE" id="PS50157"/>
    </source>
</evidence>
<organism evidence="3 4">
    <name type="scientific">Habropoda laboriosa</name>
    <dbReference type="NCBI Taxonomy" id="597456"/>
    <lineage>
        <taxon>Eukaryota</taxon>
        <taxon>Metazoa</taxon>
        <taxon>Ecdysozoa</taxon>
        <taxon>Arthropoda</taxon>
        <taxon>Hexapoda</taxon>
        <taxon>Insecta</taxon>
        <taxon>Pterygota</taxon>
        <taxon>Neoptera</taxon>
        <taxon>Endopterygota</taxon>
        <taxon>Hymenoptera</taxon>
        <taxon>Apocrita</taxon>
        <taxon>Aculeata</taxon>
        <taxon>Apoidea</taxon>
        <taxon>Anthophila</taxon>
        <taxon>Apidae</taxon>
        <taxon>Habropoda</taxon>
    </lineage>
</organism>
<dbReference type="OrthoDB" id="7684108at2759"/>
<dbReference type="SUPFAM" id="SSF57667">
    <property type="entry name" value="beta-beta-alpha zinc fingers"/>
    <property type="match status" value="1"/>
</dbReference>
<dbReference type="Gene3D" id="3.30.160.60">
    <property type="entry name" value="Classic Zinc Finger"/>
    <property type="match status" value="1"/>
</dbReference>
<dbReference type="EMBL" id="KQ414661">
    <property type="protein sequence ID" value="KOC65519.1"/>
    <property type="molecule type" value="Genomic_DNA"/>
</dbReference>
<evidence type="ECO:0000313" key="4">
    <source>
        <dbReference type="Proteomes" id="UP000053825"/>
    </source>
</evidence>
<gene>
    <name evidence="3" type="ORF">WH47_00489</name>
</gene>
<feature type="domain" description="C2H2-type" evidence="2">
    <location>
        <begin position="8"/>
        <end position="36"/>
    </location>
</feature>
<dbReference type="Proteomes" id="UP000053825">
    <property type="component" value="Unassembled WGS sequence"/>
</dbReference>
<dbReference type="PROSITE" id="PS50157">
    <property type="entry name" value="ZINC_FINGER_C2H2_2"/>
    <property type="match status" value="1"/>
</dbReference>
<name>A0A0L7R3W3_9HYME</name>